<evidence type="ECO:0000256" key="1">
    <source>
        <dbReference type="SAM" id="SignalP"/>
    </source>
</evidence>
<keyword evidence="3" id="KW-1185">Reference proteome</keyword>
<accession>A0A512BU16</accession>
<comment type="caution">
    <text evidence="2">The sequence shown here is derived from an EMBL/GenBank/DDBJ whole genome shotgun (WGS) entry which is preliminary data.</text>
</comment>
<dbReference type="SUPFAM" id="SSF51004">
    <property type="entry name" value="C-terminal (heme d1) domain of cytochrome cd1-nitrite reductase"/>
    <property type="match status" value="1"/>
</dbReference>
<keyword evidence="1" id="KW-0732">Signal</keyword>
<name>A0A512BU16_9HYPH</name>
<dbReference type="AlphaFoldDB" id="A0A512BU16"/>
<dbReference type="InterPro" id="IPR015943">
    <property type="entry name" value="WD40/YVTN_repeat-like_dom_sf"/>
</dbReference>
<reference evidence="2 3" key="1">
    <citation type="submission" date="2019-07" db="EMBL/GenBank/DDBJ databases">
        <title>Whole genome shotgun sequence of Microvirga aerophila NBRC 106136.</title>
        <authorList>
            <person name="Hosoyama A."/>
            <person name="Uohara A."/>
            <person name="Ohji S."/>
            <person name="Ichikawa N."/>
        </authorList>
    </citation>
    <scope>NUCLEOTIDE SEQUENCE [LARGE SCALE GENOMIC DNA]</scope>
    <source>
        <strain evidence="2 3">NBRC 106136</strain>
    </source>
</reference>
<protein>
    <recommendedName>
        <fullName evidence="4">YncE family protein</fullName>
    </recommendedName>
</protein>
<proteinExistence type="predicted"/>
<sequence length="390" mass="40636">MRQSLFLLSLTAASMLADGVRAAPYMIVGNDEKLIWDEQGKPVLSAPGRDSVLILDLADPETPKIIANLPVKNSIVGPPMNVAITPDGVLALVSDSVDVAKESETLKQVPDSKVHVIDLKASPPRVVASVTTGKQPSGLDVSPKGDQALVANRADGTISLLSIRGTDVTVVDTLALGSPADQVAHVAFAPDGTRALAVKFASHKVSLLEIKDGKLSYNKLDLPTGPWPYNVAVAPSGKIALTADNGNAGASDGSVDTVSVIDLEATPPRITDRVVVGDGPEGLAISPKGDLAAAAILRGGNSAKAAYFYNPAGTVTILKIDGKQVTRLKDVVVGGLPEPVCFTPDGRYLYVGNYLDQDFSILKVEGTEVVDTGKRFKVPGHPASARMSAR</sequence>
<evidence type="ECO:0000313" key="3">
    <source>
        <dbReference type="Proteomes" id="UP000321085"/>
    </source>
</evidence>
<dbReference type="InterPro" id="IPR011048">
    <property type="entry name" value="Haem_d1_sf"/>
</dbReference>
<dbReference type="EMBL" id="BJYU01000042">
    <property type="protein sequence ID" value="GEO15473.1"/>
    <property type="molecule type" value="Genomic_DNA"/>
</dbReference>
<organism evidence="2 3">
    <name type="scientific">Microvirga aerophila</name>
    <dbReference type="NCBI Taxonomy" id="670291"/>
    <lineage>
        <taxon>Bacteria</taxon>
        <taxon>Pseudomonadati</taxon>
        <taxon>Pseudomonadota</taxon>
        <taxon>Alphaproteobacteria</taxon>
        <taxon>Hyphomicrobiales</taxon>
        <taxon>Methylobacteriaceae</taxon>
        <taxon>Microvirga</taxon>
    </lineage>
</organism>
<dbReference type="PANTHER" id="PTHR47197:SF3">
    <property type="entry name" value="DIHYDRO-HEME D1 DEHYDROGENASE"/>
    <property type="match status" value="1"/>
</dbReference>
<dbReference type="Gene3D" id="2.130.10.10">
    <property type="entry name" value="YVTN repeat-like/Quinoprotein amine dehydrogenase"/>
    <property type="match status" value="3"/>
</dbReference>
<evidence type="ECO:0008006" key="4">
    <source>
        <dbReference type="Google" id="ProtNLM"/>
    </source>
</evidence>
<feature type="chain" id="PRO_5021740892" description="YncE family protein" evidence="1">
    <location>
        <begin position="23"/>
        <end position="390"/>
    </location>
</feature>
<dbReference type="RefSeq" id="WP_245439665.1">
    <property type="nucleotide sequence ID" value="NZ_BJYU01000042.1"/>
</dbReference>
<feature type="signal peptide" evidence="1">
    <location>
        <begin position="1"/>
        <end position="22"/>
    </location>
</feature>
<evidence type="ECO:0000313" key="2">
    <source>
        <dbReference type="EMBL" id="GEO15473.1"/>
    </source>
</evidence>
<gene>
    <name evidence="2" type="ORF">MAE02_31690</name>
</gene>
<dbReference type="Proteomes" id="UP000321085">
    <property type="component" value="Unassembled WGS sequence"/>
</dbReference>
<dbReference type="InterPro" id="IPR051200">
    <property type="entry name" value="Host-pathogen_enzymatic-act"/>
</dbReference>
<dbReference type="PANTHER" id="PTHR47197">
    <property type="entry name" value="PROTEIN NIRF"/>
    <property type="match status" value="1"/>
</dbReference>